<organism evidence="2 3">
    <name type="scientific">Cyclocybe aegerita</name>
    <name type="common">Black poplar mushroom</name>
    <name type="synonym">Agrocybe aegerita</name>
    <dbReference type="NCBI Taxonomy" id="1973307"/>
    <lineage>
        <taxon>Eukaryota</taxon>
        <taxon>Fungi</taxon>
        <taxon>Dikarya</taxon>
        <taxon>Basidiomycota</taxon>
        <taxon>Agaricomycotina</taxon>
        <taxon>Agaricomycetes</taxon>
        <taxon>Agaricomycetidae</taxon>
        <taxon>Agaricales</taxon>
        <taxon>Agaricineae</taxon>
        <taxon>Bolbitiaceae</taxon>
        <taxon>Cyclocybe</taxon>
    </lineage>
</organism>
<evidence type="ECO:0000256" key="1">
    <source>
        <dbReference type="SAM" id="MobiDB-lite"/>
    </source>
</evidence>
<keyword evidence="3" id="KW-1185">Reference proteome</keyword>
<name>A0A8S0XSP8_CYCAE</name>
<proteinExistence type="predicted"/>
<feature type="compositionally biased region" description="Low complexity" evidence="1">
    <location>
        <begin position="285"/>
        <end position="294"/>
    </location>
</feature>
<dbReference type="Proteomes" id="UP000467700">
    <property type="component" value="Unassembled WGS sequence"/>
</dbReference>
<gene>
    <name evidence="2" type="ORF">AAE3_LOCUS12550</name>
</gene>
<evidence type="ECO:0000313" key="2">
    <source>
        <dbReference type="EMBL" id="CAA7270523.1"/>
    </source>
</evidence>
<sequence>MHNDGVYTPIDPFKPPLSYGIAFRHLELGEPVVGGECSGKVNRDKKRKLGLLLVGVCLEGVEGVEGEMYREKKKKKSGEVGRRGSTLGPAIRIWSLMHATVNGAVIGASASRIPPTKEIGNAGKVDYSRYTWLTDSVKHSPFKSQGDVESIDHDPHTTDATDSTVKYATAFILDAVSRQINTYLLLSVPHFYFSRVTRIFEEAYMSMHQTGGYFTFELQSTGLAFIDSLMREGETQHYFCPAAWGYLEDLSNRERSRRPAHATFGAPISGDHAQDIQGSNPPKNSSQPLSTSSSPLRVAKVKNEDIFWNVWVFLAMPATWLACICPFPPTQLITPLTPLPRVPGSVLAFIFCILSHMANRHPRRLSSRPRSSNTSSVLYVHYGDVEAVWTWQRRVDEWLNDGEAAKQMIKGNKAQ</sequence>
<dbReference type="OrthoDB" id="3062801at2759"/>
<protein>
    <submittedName>
        <fullName evidence="2">Uncharacterized protein</fullName>
    </submittedName>
</protein>
<reference evidence="2 3" key="1">
    <citation type="submission" date="2020-01" db="EMBL/GenBank/DDBJ databases">
        <authorList>
            <person name="Gupta K D."/>
        </authorList>
    </citation>
    <scope>NUCLEOTIDE SEQUENCE [LARGE SCALE GENOMIC DNA]</scope>
</reference>
<feature type="region of interest" description="Disordered" evidence="1">
    <location>
        <begin position="262"/>
        <end position="294"/>
    </location>
</feature>
<evidence type="ECO:0000313" key="3">
    <source>
        <dbReference type="Proteomes" id="UP000467700"/>
    </source>
</evidence>
<comment type="caution">
    <text evidence="2">The sequence shown here is derived from an EMBL/GenBank/DDBJ whole genome shotgun (WGS) entry which is preliminary data.</text>
</comment>
<accession>A0A8S0XSP8</accession>
<dbReference type="EMBL" id="CACVBS010000090">
    <property type="protein sequence ID" value="CAA7270523.1"/>
    <property type="molecule type" value="Genomic_DNA"/>
</dbReference>
<dbReference type="AlphaFoldDB" id="A0A8S0XSP8"/>